<gene>
    <name evidence="1" type="ORF">GKO32_27090</name>
</gene>
<dbReference type="Proteomes" id="UP000440096">
    <property type="component" value="Unassembled WGS sequence"/>
</dbReference>
<evidence type="ECO:0000313" key="1">
    <source>
        <dbReference type="EMBL" id="MTD57612.1"/>
    </source>
</evidence>
<dbReference type="AlphaFoldDB" id="A0A6N7Z051"/>
<dbReference type="EMBL" id="WMBA01000051">
    <property type="protein sequence ID" value="MTD57612.1"/>
    <property type="molecule type" value="Genomic_DNA"/>
</dbReference>
<organism evidence="1 2">
    <name type="scientific">Amycolatopsis pithecellobii</name>
    <dbReference type="NCBI Taxonomy" id="664692"/>
    <lineage>
        <taxon>Bacteria</taxon>
        <taxon>Bacillati</taxon>
        <taxon>Actinomycetota</taxon>
        <taxon>Actinomycetes</taxon>
        <taxon>Pseudonocardiales</taxon>
        <taxon>Pseudonocardiaceae</taxon>
        <taxon>Amycolatopsis</taxon>
    </lineage>
</organism>
<dbReference type="OrthoDB" id="1495085at2"/>
<accession>A0A6N7Z051</accession>
<reference evidence="1 2" key="1">
    <citation type="submission" date="2019-11" db="EMBL/GenBank/DDBJ databases">
        <title>Draft genome of Amycolatopsis RM579.</title>
        <authorList>
            <person name="Duangmal K."/>
            <person name="Mingma R."/>
        </authorList>
    </citation>
    <scope>NUCLEOTIDE SEQUENCE [LARGE SCALE GENOMIC DNA]</scope>
    <source>
        <strain evidence="1 2">RM579</strain>
    </source>
</reference>
<comment type="caution">
    <text evidence="1">The sequence shown here is derived from an EMBL/GenBank/DDBJ whole genome shotgun (WGS) entry which is preliminary data.</text>
</comment>
<protein>
    <submittedName>
        <fullName evidence="1">Uncharacterized protein</fullName>
    </submittedName>
</protein>
<evidence type="ECO:0000313" key="2">
    <source>
        <dbReference type="Proteomes" id="UP000440096"/>
    </source>
</evidence>
<proteinExistence type="predicted"/>
<sequence length="137" mass="15129">MTVTVIQIGLDADAIDYSSPAFRQFPGLTKEKLRKANDHNVAGLQAAGYEVDNCLIGFGEAGAAKARKWLEARRYDAVLIGAGIRLVAEHTELFESIVNDAHRTQPGCRFVFNFAPQSTPRDVRRWYPQPGNATPAR</sequence>
<name>A0A6N7Z051_9PSEU</name>
<keyword evidence="2" id="KW-1185">Reference proteome</keyword>
<dbReference type="RefSeq" id="WP_154759737.1">
    <property type="nucleotide sequence ID" value="NZ_WMBA01000051.1"/>
</dbReference>